<feature type="compositionally biased region" description="Polar residues" evidence="1">
    <location>
        <begin position="164"/>
        <end position="181"/>
    </location>
</feature>
<dbReference type="OrthoDB" id="5763107at2759"/>
<feature type="chain" id="PRO_5040760335" evidence="2">
    <location>
        <begin position="20"/>
        <end position="217"/>
    </location>
</feature>
<dbReference type="AlphaFoldDB" id="A0A9W8AHM0"/>
<dbReference type="Proteomes" id="UP001150925">
    <property type="component" value="Unassembled WGS sequence"/>
</dbReference>
<gene>
    <name evidence="3" type="ORF">IWQ62_006643</name>
</gene>
<reference evidence="3" key="1">
    <citation type="submission" date="2022-07" db="EMBL/GenBank/DDBJ databases">
        <title>Phylogenomic reconstructions and comparative analyses of Kickxellomycotina fungi.</title>
        <authorList>
            <person name="Reynolds N.K."/>
            <person name="Stajich J.E."/>
            <person name="Barry K."/>
            <person name="Grigoriev I.V."/>
            <person name="Crous P."/>
            <person name="Smith M.E."/>
        </authorList>
    </citation>
    <scope>NUCLEOTIDE SEQUENCE</scope>
    <source>
        <strain evidence="3">RSA 1196</strain>
    </source>
</reference>
<feature type="signal peptide" evidence="2">
    <location>
        <begin position="1"/>
        <end position="19"/>
    </location>
</feature>
<evidence type="ECO:0000256" key="2">
    <source>
        <dbReference type="SAM" id="SignalP"/>
    </source>
</evidence>
<feature type="compositionally biased region" description="Low complexity" evidence="1">
    <location>
        <begin position="49"/>
        <end position="60"/>
    </location>
</feature>
<keyword evidence="2" id="KW-0732">Signal</keyword>
<organism evidence="3 4">
    <name type="scientific">Dispira parvispora</name>
    <dbReference type="NCBI Taxonomy" id="1520584"/>
    <lineage>
        <taxon>Eukaryota</taxon>
        <taxon>Fungi</taxon>
        <taxon>Fungi incertae sedis</taxon>
        <taxon>Zoopagomycota</taxon>
        <taxon>Kickxellomycotina</taxon>
        <taxon>Dimargaritomycetes</taxon>
        <taxon>Dimargaritales</taxon>
        <taxon>Dimargaritaceae</taxon>
        <taxon>Dispira</taxon>
    </lineage>
</organism>
<feature type="region of interest" description="Disordered" evidence="1">
    <location>
        <begin position="47"/>
        <end position="217"/>
    </location>
</feature>
<evidence type="ECO:0000313" key="3">
    <source>
        <dbReference type="EMBL" id="KAJ1950008.1"/>
    </source>
</evidence>
<keyword evidence="4" id="KW-1185">Reference proteome</keyword>
<proteinExistence type="predicted"/>
<sequence>MKVSVTFLLLAQLAYIVQATPLPQDENPSIPGGFPIATPTADLLKDEFAPAAATTSAGSSDDQVKAVPATTDAQAKESANTSSPNSSKSPEDKQKVPQTDSGSDNIEKEHKSSEAQPPVQNSQLTPNYPSIKEHSGKFPNIPRHQPSESQSATEPVKSNEVPEPSSSKVASQATARNSPETSHLRDTASSGTTAATQAPGIPSTKVQIAAESDRVTN</sequence>
<dbReference type="EMBL" id="JANBPY010003850">
    <property type="protein sequence ID" value="KAJ1950008.1"/>
    <property type="molecule type" value="Genomic_DNA"/>
</dbReference>
<feature type="compositionally biased region" description="Low complexity" evidence="1">
    <location>
        <begin position="76"/>
        <end position="88"/>
    </location>
</feature>
<name>A0A9W8AHM0_9FUNG</name>
<evidence type="ECO:0000313" key="4">
    <source>
        <dbReference type="Proteomes" id="UP001150925"/>
    </source>
</evidence>
<evidence type="ECO:0000256" key="1">
    <source>
        <dbReference type="SAM" id="MobiDB-lite"/>
    </source>
</evidence>
<feature type="non-terminal residue" evidence="3">
    <location>
        <position position="217"/>
    </location>
</feature>
<feature type="compositionally biased region" description="Low complexity" evidence="1">
    <location>
        <begin position="187"/>
        <end position="198"/>
    </location>
</feature>
<feature type="compositionally biased region" description="Polar residues" evidence="1">
    <location>
        <begin position="114"/>
        <end position="128"/>
    </location>
</feature>
<accession>A0A9W8AHM0</accession>
<protein>
    <submittedName>
        <fullName evidence="3">Uncharacterized protein</fullName>
    </submittedName>
</protein>
<comment type="caution">
    <text evidence="3">The sequence shown here is derived from an EMBL/GenBank/DDBJ whole genome shotgun (WGS) entry which is preliminary data.</text>
</comment>